<keyword evidence="3" id="KW-0408">Iron</keyword>
<dbReference type="PROSITE" id="PS51379">
    <property type="entry name" value="4FE4S_FER_2"/>
    <property type="match status" value="1"/>
</dbReference>
<evidence type="ECO:0000256" key="5">
    <source>
        <dbReference type="SAM" id="Phobius"/>
    </source>
</evidence>
<keyword evidence="5" id="KW-0812">Transmembrane</keyword>
<keyword evidence="8" id="KW-1185">Reference proteome</keyword>
<evidence type="ECO:0000313" key="8">
    <source>
        <dbReference type="Proteomes" id="UP000886885"/>
    </source>
</evidence>
<organism evidence="7 8">
    <name type="scientific">Populus tomentosa</name>
    <name type="common">Chinese white poplar</name>
    <dbReference type="NCBI Taxonomy" id="118781"/>
    <lineage>
        <taxon>Eukaryota</taxon>
        <taxon>Viridiplantae</taxon>
        <taxon>Streptophyta</taxon>
        <taxon>Embryophyta</taxon>
        <taxon>Tracheophyta</taxon>
        <taxon>Spermatophyta</taxon>
        <taxon>Magnoliopsida</taxon>
        <taxon>eudicotyledons</taxon>
        <taxon>Gunneridae</taxon>
        <taxon>Pentapetalae</taxon>
        <taxon>rosids</taxon>
        <taxon>fabids</taxon>
        <taxon>Malpighiales</taxon>
        <taxon>Salicaceae</taxon>
        <taxon>Saliceae</taxon>
        <taxon>Populus</taxon>
    </lineage>
</organism>
<evidence type="ECO:0000256" key="3">
    <source>
        <dbReference type="ARBA" id="ARBA00023004"/>
    </source>
</evidence>
<proteinExistence type="predicted"/>
<dbReference type="GO" id="GO:0051539">
    <property type="term" value="F:4 iron, 4 sulfur cluster binding"/>
    <property type="evidence" value="ECO:0007669"/>
    <property type="project" value="UniProtKB-KW"/>
</dbReference>
<dbReference type="GO" id="GO:0005739">
    <property type="term" value="C:mitochondrion"/>
    <property type="evidence" value="ECO:0007669"/>
    <property type="project" value="GOC"/>
</dbReference>
<keyword evidence="4" id="KW-0411">Iron-sulfur</keyword>
<sequence>MVAILARKSLHALRARQLMLEFLDEIICVLELVYALNERENGKFLMLLRKSSLDVVHAADFGLDSSCFACLIYELAYSNITLLCFSGYLWLLLIFLYATVEDEEREELAKEISKDWRSGISSLMQINYPFEKGHLALVFLVSMHSDDIILGRNVVLHANSVKLNATTLSKLSKALHPFCISSILICAAVLCLLFGLGVCISVWICPAQAITIEAEEREDGSRRTTYRYDIVMTKCIYCGFCQEACPIDAIVEGPNFKFTTETHEVASFSP</sequence>
<dbReference type="EMBL" id="JAAWWB010000007">
    <property type="protein sequence ID" value="KAG6779518.1"/>
    <property type="molecule type" value="Genomic_DNA"/>
</dbReference>
<reference evidence="7" key="1">
    <citation type="journal article" date="2020" name="bioRxiv">
        <title>Hybrid origin of Populus tomentosa Carr. identified through genome sequencing and phylogenomic analysis.</title>
        <authorList>
            <person name="An X."/>
            <person name="Gao K."/>
            <person name="Chen Z."/>
            <person name="Li J."/>
            <person name="Yang X."/>
            <person name="Yang X."/>
            <person name="Zhou J."/>
            <person name="Guo T."/>
            <person name="Zhao T."/>
            <person name="Huang S."/>
            <person name="Miao D."/>
            <person name="Khan W.U."/>
            <person name="Rao P."/>
            <person name="Ye M."/>
            <person name="Lei B."/>
            <person name="Liao W."/>
            <person name="Wang J."/>
            <person name="Ji L."/>
            <person name="Li Y."/>
            <person name="Guo B."/>
            <person name="Mustafa N.S."/>
            <person name="Li S."/>
            <person name="Yun Q."/>
            <person name="Keller S.R."/>
            <person name="Mao J."/>
            <person name="Zhang R."/>
            <person name="Strauss S.H."/>
        </authorList>
    </citation>
    <scope>NUCLEOTIDE SEQUENCE</scope>
    <source>
        <strain evidence="7">GM15</strain>
        <tissue evidence="7">Leaf</tissue>
    </source>
</reference>
<dbReference type="GO" id="GO:0046872">
    <property type="term" value="F:metal ion binding"/>
    <property type="evidence" value="ECO:0007669"/>
    <property type="project" value="UniProtKB-KW"/>
</dbReference>
<dbReference type="PROSITE" id="PS00198">
    <property type="entry name" value="4FE4S_FER_1"/>
    <property type="match status" value="1"/>
</dbReference>
<keyword evidence="5" id="KW-0472">Membrane</keyword>
<protein>
    <recommendedName>
        <fullName evidence="6">4Fe-4S ferredoxin-type domain-containing protein</fullName>
    </recommendedName>
</protein>
<dbReference type="InterPro" id="IPR010226">
    <property type="entry name" value="NADH_quinone_OxRdtase_chainI"/>
</dbReference>
<dbReference type="InterPro" id="IPR017896">
    <property type="entry name" value="4Fe4S_Fe-S-bd"/>
</dbReference>
<gene>
    <name evidence="7" type="ORF">POTOM_015907</name>
</gene>
<evidence type="ECO:0000256" key="4">
    <source>
        <dbReference type="ARBA" id="ARBA00023014"/>
    </source>
</evidence>
<accession>A0A8X7ZYF8</accession>
<evidence type="ECO:0000256" key="2">
    <source>
        <dbReference type="ARBA" id="ARBA00022723"/>
    </source>
</evidence>
<feature type="domain" description="4Fe-4S ferredoxin-type" evidence="6">
    <location>
        <begin position="226"/>
        <end position="255"/>
    </location>
</feature>
<dbReference type="GO" id="GO:0016020">
    <property type="term" value="C:membrane"/>
    <property type="evidence" value="ECO:0007669"/>
    <property type="project" value="InterPro"/>
</dbReference>
<dbReference type="GO" id="GO:0032981">
    <property type="term" value="P:mitochondrial respiratory chain complex I assembly"/>
    <property type="evidence" value="ECO:0007669"/>
    <property type="project" value="TreeGrafter"/>
</dbReference>
<dbReference type="Pfam" id="PF12838">
    <property type="entry name" value="Fer4_7"/>
    <property type="match status" value="1"/>
</dbReference>
<evidence type="ECO:0000313" key="7">
    <source>
        <dbReference type="EMBL" id="KAG6779518.1"/>
    </source>
</evidence>
<dbReference type="InterPro" id="IPR017900">
    <property type="entry name" value="4Fe4S_Fe_S_CS"/>
</dbReference>
<evidence type="ECO:0000256" key="1">
    <source>
        <dbReference type="ARBA" id="ARBA00022485"/>
    </source>
</evidence>
<feature type="transmembrane region" description="Helical" evidence="5">
    <location>
        <begin position="178"/>
        <end position="204"/>
    </location>
</feature>
<evidence type="ECO:0000259" key="6">
    <source>
        <dbReference type="PROSITE" id="PS51379"/>
    </source>
</evidence>
<dbReference type="AlphaFoldDB" id="A0A8X7ZYF8"/>
<keyword evidence="5" id="KW-1133">Transmembrane helix</keyword>
<dbReference type="PANTHER" id="PTHR10849:SF32">
    <property type="entry name" value="NADH DEHYDROGENASE, NADH:UBIQUINONE REDUCTASE (H(+)-TRANSLOCATING)"/>
    <property type="match status" value="1"/>
</dbReference>
<keyword evidence="1" id="KW-0004">4Fe-4S</keyword>
<dbReference type="PANTHER" id="PTHR10849">
    <property type="entry name" value="NADH DEHYDROGENASE UBIQUINONE IRON-SULFUR PROTEIN 8, MITOCHONDRIAL"/>
    <property type="match status" value="1"/>
</dbReference>
<dbReference type="GO" id="GO:0003954">
    <property type="term" value="F:NADH dehydrogenase activity"/>
    <property type="evidence" value="ECO:0007669"/>
    <property type="project" value="TreeGrafter"/>
</dbReference>
<name>A0A8X7ZYF8_POPTO</name>
<dbReference type="Proteomes" id="UP000886885">
    <property type="component" value="Chromosome 4A"/>
</dbReference>
<dbReference type="OrthoDB" id="204405at2759"/>
<dbReference type="GO" id="GO:0006120">
    <property type="term" value="P:mitochondrial electron transport, NADH to ubiquinone"/>
    <property type="evidence" value="ECO:0007669"/>
    <property type="project" value="TreeGrafter"/>
</dbReference>
<keyword evidence="2" id="KW-0479">Metal-binding</keyword>
<feature type="transmembrane region" description="Helical" evidence="5">
    <location>
        <begin position="80"/>
        <end position="100"/>
    </location>
</feature>
<comment type="caution">
    <text evidence="7">The sequence shown here is derived from an EMBL/GenBank/DDBJ whole genome shotgun (WGS) entry which is preliminary data.</text>
</comment>